<dbReference type="SUPFAM" id="SSF56176">
    <property type="entry name" value="FAD-binding/transporter-associated domain-like"/>
    <property type="match status" value="1"/>
</dbReference>
<keyword evidence="4" id="KW-0560">Oxidoreductase</keyword>
<dbReference type="Proteomes" id="UP001521116">
    <property type="component" value="Unassembled WGS sequence"/>
</dbReference>
<keyword evidence="2" id="KW-0285">Flavoprotein</keyword>
<accession>A0ABR3T165</accession>
<dbReference type="InterPro" id="IPR016169">
    <property type="entry name" value="FAD-bd_PCMH_sub2"/>
</dbReference>
<evidence type="ECO:0000259" key="5">
    <source>
        <dbReference type="PROSITE" id="PS51387"/>
    </source>
</evidence>
<dbReference type="InterPro" id="IPR016166">
    <property type="entry name" value="FAD-bd_PCMH"/>
</dbReference>
<evidence type="ECO:0000313" key="7">
    <source>
        <dbReference type="Proteomes" id="UP001521116"/>
    </source>
</evidence>
<evidence type="ECO:0000256" key="1">
    <source>
        <dbReference type="ARBA" id="ARBA00005466"/>
    </source>
</evidence>
<dbReference type="InterPro" id="IPR006094">
    <property type="entry name" value="Oxid_FAD_bind_N"/>
</dbReference>
<evidence type="ECO:0000256" key="3">
    <source>
        <dbReference type="ARBA" id="ARBA00022827"/>
    </source>
</evidence>
<dbReference type="PANTHER" id="PTHR42973:SF54">
    <property type="entry name" value="FAD-BINDING PCMH-TYPE DOMAIN-CONTAINING PROTEIN"/>
    <property type="match status" value="1"/>
</dbReference>
<gene>
    <name evidence="6" type="ORF">SLS56_003311</name>
</gene>
<dbReference type="InterPro" id="IPR050416">
    <property type="entry name" value="FAD-linked_Oxidoreductase"/>
</dbReference>
<sequence length="478" mass="50818">MTHSLAETYNDTVYFPSSTAYEDVNEDYWSLSSVLDPACIFTPSTAEEVSHAISTFQHFGALFAVKGNGGMPIDGFANINSSGILLSFENMKALSLSEDRSVVTIGPGNDWDAVYSFLQPYDLTTVGARLGLVGVSGHLLGGGMTYLSNEHGFSSTSVVEYECVLANGTIISATSTSHPDLHWSLRSGGNSFALITAFHMRTLPTGPIYAGFGTYDSSQTANWITTVHSQALYGDADTAGGVEATATWNPSAGADDLSYTSYLFYHGDEAQPAILANWTGALLTPTNPQPLNRTTVAAFSRSLYGGVPQNLGARTRFAVLGVSAARGGEAAVAAVHDGFFDAARAQLAGVRGVMAGLVALPVGKRFVEANGGAQHVTGAEAGQAPWIWIIQTYTWSDAADDAAVEGFAERWAGEMGARLEAEGWAEGGLYLNDAERWQNVFASYGEGNLRKLKEVREEYDPEMVFTGLMPGGWKVADA</sequence>
<comment type="similarity">
    <text evidence="1">Belongs to the oxygen-dependent FAD-linked oxidoreductase family.</text>
</comment>
<dbReference type="EMBL" id="JAJVDC020000026">
    <property type="protein sequence ID" value="KAL1632821.1"/>
    <property type="molecule type" value="Genomic_DNA"/>
</dbReference>
<name>A0ABR3T165_9PEZI</name>
<keyword evidence="3" id="KW-0274">FAD</keyword>
<evidence type="ECO:0000313" key="6">
    <source>
        <dbReference type="EMBL" id="KAL1632821.1"/>
    </source>
</evidence>
<feature type="domain" description="FAD-binding PCMH-type" evidence="5">
    <location>
        <begin position="33"/>
        <end position="205"/>
    </location>
</feature>
<reference evidence="6 7" key="1">
    <citation type="submission" date="2024-02" db="EMBL/GenBank/DDBJ databases">
        <title>De novo assembly and annotation of 12 fungi associated with fruit tree decline syndrome in Ontario, Canada.</title>
        <authorList>
            <person name="Sulman M."/>
            <person name="Ellouze W."/>
            <person name="Ilyukhin E."/>
        </authorList>
    </citation>
    <scope>NUCLEOTIDE SEQUENCE [LARGE SCALE GENOMIC DNA]</scope>
    <source>
        <strain evidence="6 7">M1-105</strain>
    </source>
</reference>
<dbReference type="InterPro" id="IPR036318">
    <property type="entry name" value="FAD-bd_PCMH-like_sf"/>
</dbReference>
<keyword evidence="7" id="KW-1185">Reference proteome</keyword>
<dbReference type="Gene3D" id="3.30.465.10">
    <property type="match status" value="1"/>
</dbReference>
<dbReference type="PROSITE" id="PS51387">
    <property type="entry name" value="FAD_PCMH"/>
    <property type="match status" value="1"/>
</dbReference>
<comment type="caution">
    <text evidence="6">The sequence shown here is derived from an EMBL/GenBank/DDBJ whole genome shotgun (WGS) entry which is preliminary data.</text>
</comment>
<evidence type="ECO:0000256" key="2">
    <source>
        <dbReference type="ARBA" id="ARBA00022630"/>
    </source>
</evidence>
<evidence type="ECO:0000256" key="4">
    <source>
        <dbReference type="ARBA" id="ARBA00023002"/>
    </source>
</evidence>
<dbReference type="PANTHER" id="PTHR42973">
    <property type="entry name" value="BINDING OXIDOREDUCTASE, PUTATIVE (AFU_ORTHOLOGUE AFUA_1G17690)-RELATED"/>
    <property type="match status" value="1"/>
</dbReference>
<proteinExistence type="inferred from homology"/>
<organism evidence="6 7">
    <name type="scientific">Neofusicoccum ribis</name>
    <dbReference type="NCBI Taxonomy" id="45134"/>
    <lineage>
        <taxon>Eukaryota</taxon>
        <taxon>Fungi</taxon>
        <taxon>Dikarya</taxon>
        <taxon>Ascomycota</taxon>
        <taxon>Pezizomycotina</taxon>
        <taxon>Dothideomycetes</taxon>
        <taxon>Dothideomycetes incertae sedis</taxon>
        <taxon>Botryosphaeriales</taxon>
        <taxon>Botryosphaeriaceae</taxon>
        <taxon>Neofusicoccum</taxon>
    </lineage>
</organism>
<dbReference type="Pfam" id="PF01565">
    <property type="entry name" value="FAD_binding_4"/>
    <property type="match status" value="1"/>
</dbReference>
<protein>
    <recommendedName>
        <fullName evidence="5">FAD-binding PCMH-type domain-containing protein</fullName>
    </recommendedName>
</protein>